<dbReference type="SMART" id="SM00219">
    <property type="entry name" value="TyrKc"/>
    <property type="match status" value="1"/>
</dbReference>
<dbReference type="Pfam" id="PF21114">
    <property type="entry name" value="DDR1-2_DS-like"/>
    <property type="match status" value="1"/>
</dbReference>
<feature type="transmembrane region" description="Helical" evidence="17">
    <location>
        <begin position="175"/>
        <end position="196"/>
    </location>
</feature>
<evidence type="ECO:0000256" key="17">
    <source>
        <dbReference type="SAM" id="Phobius"/>
    </source>
</evidence>
<dbReference type="Pfam" id="PF07714">
    <property type="entry name" value="PK_Tyr_Ser-Thr"/>
    <property type="match status" value="1"/>
</dbReference>
<evidence type="ECO:0000256" key="15">
    <source>
        <dbReference type="ARBA" id="ARBA00051243"/>
    </source>
</evidence>
<evidence type="ECO:0000256" key="13">
    <source>
        <dbReference type="ARBA" id="ARBA00023170"/>
    </source>
</evidence>
<keyword evidence="5" id="KW-0732">Signal</keyword>
<dbReference type="InterPro" id="IPR002011">
    <property type="entry name" value="Tyr_kinase_rcpt_2_CS"/>
</dbReference>
<dbReference type="FunFam" id="3.30.200.20:FF:000082">
    <property type="entry name" value="Epithelial discoidin domain-containing receptor 1"/>
    <property type="match status" value="1"/>
</dbReference>
<keyword evidence="4 17" id="KW-0812">Transmembrane</keyword>
<dbReference type="InterPro" id="IPR050122">
    <property type="entry name" value="RTK"/>
</dbReference>
<evidence type="ECO:0000256" key="3">
    <source>
        <dbReference type="ARBA" id="ARBA00022679"/>
    </source>
</evidence>
<dbReference type="Gene3D" id="1.10.510.10">
    <property type="entry name" value="Transferase(Phosphotransferase) domain 1"/>
    <property type="match status" value="1"/>
</dbReference>
<dbReference type="PROSITE" id="PS00109">
    <property type="entry name" value="PROTEIN_KINASE_TYR"/>
    <property type="match status" value="1"/>
</dbReference>
<keyword evidence="13" id="KW-0675">Receptor</keyword>
<evidence type="ECO:0000256" key="6">
    <source>
        <dbReference type="ARBA" id="ARBA00022741"/>
    </source>
</evidence>
<evidence type="ECO:0000256" key="14">
    <source>
        <dbReference type="ARBA" id="ARBA00023180"/>
    </source>
</evidence>
<feature type="region of interest" description="Disordered" evidence="16">
    <location>
        <begin position="225"/>
        <end position="250"/>
    </location>
</feature>
<dbReference type="PRINTS" id="PR00109">
    <property type="entry name" value="TYRKINASE"/>
</dbReference>
<dbReference type="InterPro" id="IPR048525">
    <property type="entry name" value="DDR1-2_DS-like"/>
</dbReference>
<dbReference type="InterPro" id="IPR000719">
    <property type="entry name" value="Prot_kinase_dom"/>
</dbReference>
<dbReference type="AlphaFoldDB" id="A0A7K8X3U8"/>
<dbReference type="OrthoDB" id="6071166at2759"/>
<evidence type="ECO:0000259" key="18">
    <source>
        <dbReference type="PROSITE" id="PS50011"/>
    </source>
</evidence>
<dbReference type="GO" id="GO:0005886">
    <property type="term" value="C:plasma membrane"/>
    <property type="evidence" value="ECO:0007669"/>
    <property type="project" value="TreeGrafter"/>
</dbReference>
<sequence length="677" mass="76543">PGYDYVGWRNESTASGYVEITFEFDRIRNFTAMKVHCNNMFAKGVKIFKEVQCYFRSDTSEWEPSAVSSVLVLDDVNPSARFVTVPLLHRMASAIKCQYYFADTWMMFSEITFQSGICHHKREWDYETPLAPTLMFSSPLPDAAMYNNSLPPPEMPMVPPTYDPTLKIDDSNTRILIGCLVAIIFILVAIIVIILWRQFWQKMLEKASRRMLDDEMTVSLSLPSESSMFNHNRSSSSSEQDSPQGKRTQVRAGMPCTLRTIYSAWSLLQPPLLRPGFWLIFKHFGRGVGGRFCKCLAHPVRRTLMAGLPLLCLLGCSGPMKPSLASVPEGVPHYAEADIVNLQGVTGGNTYSVPALTMDLLSGKDVAVEEFPRKLLTFKEKLGEGQFGEVHLCEVEGMEKFTGKDFALEGLEASSNCPVLVAVKMLRADANKNARNDFLKEIKIMSRLKDPNIIRLLAVCIADDPLCMITEYMENGDLNQFLSRQQAGSPTASHPPTVSPPLSLPDSYSDLRFMATQIASGMKYLSSLNFVHRDLATRNCLVGKQYTIKIADFGMSRNLYSGDYYRIQGRAVLPIRWMSWESILLGKFTTASDVWAFGVTLWETFTLCREQPYSQMSDEQVIENTGEFFRDQGRQTYLPQPALCPDSVYKLMLSCWRRDTKDRPSFQDIHRLLQQSA</sequence>
<protein>
    <recommendedName>
        <fullName evidence="2">receptor protein-tyrosine kinase</fullName>
        <ecNumber evidence="2">2.7.10.1</ecNumber>
    </recommendedName>
</protein>
<keyword evidence="11" id="KW-0829">Tyrosine-protein kinase</keyword>
<evidence type="ECO:0000313" key="19">
    <source>
        <dbReference type="EMBL" id="NXF85000.1"/>
    </source>
</evidence>
<evidence type="ECO:0000256" key="2">
    <source>
        <dbReference type="ARBA" id="ARBA00011902"/>
    </source>
</evidence>
<accession>A0A7K8X3U8</accession>
<evidence type="ECO:0000256" key="11">
    <source>
        <dbReference type="ARBA" id="ARBA00023137"/>
    </source>
</evidence>
<dbReference type="FunFam" id="1.10.510.10:FF:000053">
    <property type="entry name" value="Epithelial discoidin domain-containing receptor 1"/>
    <property type="match status" value="1"/>
</dbReference>
<comment type="catalytic activity">
    <reaction evidence="15">
        <text>L-tyrosyl-[protein] + ATP = O-phospho-L-tyrosyl-[protein] + ADP + H(+)</text>
        <dbReference type="Rhea" id="RHEA:10596"/>
        <dbReference type="Rhea" id="RHEA-COMP:10136"/>
        <dbReference type="Rhea" id="RHEA-COMP:20101"/>
        <dbReference type="ChEBI" id="CHEBI:15378"/>
        <dbReference type="ChEBI" id="CHEBI:30616"/>
        <dbReference type="ChEBI" id="CHEBI:46858"/>
        <dbReference type="ChEBI" id="CHEBI:61978"/>
        <dbReference type="ChEBI" id="CHEBI:456216"/>
        <dbReference type="EC" id="2.7.10.1"/>
    </reaction>
</comment>
<dbReference type="PANTHER" id="PTHR24416">
    <property type="entry name" value="TYROSINE-PROTEIN KINASE RECEPTOR"/>
    <property type="match status" value="1"/>
</dbReference>
<dbReference type="EMBL" id="VWZE01000955">
    <property type="protein sequence ID" value="NXF85000.1"/>
    <property type="molecule type" value="Genomic_DNA"/>
</dbReference>
<evidence type="ECO:0000256" key="10">
    <source>
        <dbReference type="ARBA" id="ARBA00023136"/>
    </source>
</evidence>
<keyword evidence="7" id="KW-0418">Kinase</keyword>
<dbReference type="PANTHER" id="PTHR24416:SF295">
    <property type="entry name" value="DISCOIDIN DOMAIN-CONTAINING RECEPTOR 2"/>
    <property type="match status" value="1"/>
</dbReference>
<dbReference type="GO" id="GO:0005524">
    <property type="term" value="F:ATP binding"/>
    <property type="evidence" value="ECO:0007669"/>
    <property type="project" value="UniProtKB-KW"/>
</dbReference>
<evidence type="ECO:0000256" key="8">
    <source>
        <dbReference type="ARBA" id="ARBA00022840"/>
    </source>
</evidence>
<feature type="domain" description="Protein kinase" evidence="18">
    <location>
        <begin position="376"/>
        <end position="673"/>
    </location>
</feature>
<evidence type="ECO:0000256" key="9">
    <source>
        <dbReference type="ARBA" id="ARBA00022989"/>
    </source>
</evidence>
<dbReference type="Gene3D" id="3.30.200.20">
    <property type="entry name" value="Phosphorylase Kinase, domain 1"/>
    <property type="match status" value="1"/>
</dbReference>
<evidence type="ECO:0000256" key="16">
    <source>
        <dbReference type="SAM" id="MobiDB-lite"/>
    </source>
</evidence>
<keyword evidence="14" id="KW-0325">Glycoprotein</keyword>
<reference evidence="19 20" key="1">
    <citation type="submission" date="2019-09" db="EMBL/GenBank/DDBJ databases">
        <title>Bird 10,000 Genomes (B10K) Project - Family phase.</title>
        <authorList>
            <person name="Zhang G."/>
        </authorList>
    </citation>
    <scope>NUCLEOTIDE SEQUENCE [LARGE SCALE GENOMIC DNA]</scope>
    <source>
        <strain evidence="19">B10K-DU-001-04</strain>
        <tissue evidence="19">Muscle</tissue>
    </source>
</reference>
<dbReference type="InterPro" id="IPR001245">
    <property type="entry name" value="Ser-Thr/Tyr_kinase_cat_dom"/>
</dbReference>
<dbReference type="Gene3D" id="2.60.120.1190">
    <property type="match status" value="1"/>
</dbReference>
<keyword evidence="8" id="KW-0067">ATP-binding</keyword>
<comment type="caution">
    <text evidence="19">The sequence shown here is derived from an EMBL/GenBank/DDBJ whole genome shotgun (WGS) entry which is preliminary data.</text>
</comment>
<dbReference type="Proteomes" id="UP000583613">
    <property type="component" value="Unassembled WGS sequence"/>
</dbReference>
<evidence type="ECO:0000256" key="1">
    <source>
        <dbReference type="ARBA" id="ARBA00004479"/>
    </source>
</evidence>
<evidence type="ECO:0000256" key="4">
    <source>
        <dbReference type="ARBA" id="ARBA00022692"/>
    </source>
</evidence>
<feature type="compositionally biased region" description="Low complexity" evidence="16">
    <location>
        <begin position="225"/>
        <end position="242"/>
    </location>
</feature>
<dbReference type="EC" id="2.7.10.1" evidence="2"/>
<name>A0A7K8X3U8_9PICI</name>
<proteinExistence type="predicted"/>
<keyword evidence="10 17" id="KW-0472">Membrane</keyword>
<dbReference type="GO" id="GO:0051897">
    <property type="term" value="P:positive regulation of phosphatidylinositol 3-kinase/protein kinase B signal transduction"/>
    <property type="evidence" value="ECO:0007669"/>
    <property type="project" value="TreeGrafter"/>
</dbReference>
<dbReference type="GO" id="GO:0010976">
    <property type="term" value="P:positive regulation of neuron projection development"/>
    <property type="evidence" value="ECO:0007669"/>
    <property type="project" value="TreeGrafter"/>
</dbReference>
<dbReference type="GO" id="GO:0038062">
    <property type="term" value="F:protein tyrosine kinase collagen receptor activity"/>
    <property type="evidence" value="ECO:0007669"/>
    <property type="project" value="TreeGrafter"/>
</dbReference>
<dbReference type="SUPFAM" id="SSF56112">
    <property type="entry name" value="Protein kinase-like (PK-like)"/>
    <property type="match status" value="1"/>
</dbReference>
<evidence type="ECO:0000256" key="12">
    <source>
        <dbReference type="ARBA" id="ARBA00023157"/>
    </source>
</evidence>
<gene>
    <name evidence="19" type="primary">Ddr2_1</name>
    <name evidence="19" type="ORF">EUBBOU_R00264</name>
</gene>
<feature type="non-terminal residue" evidence="19">
    <location>
        <position position="677"/>
    </location>
</feature>
<keyword evidence="6" id="KW-0547">Nucleotide-binding</keyword>
<evidence type="ECO:0000256" key="5">
    <source>
        <dbReference type="ARBA" id="ARBA00022729"/>
    </source>
</evidence>
<keyword evidence="3" id="KW-0808">Transferase</keyword>
<dbReference type="InterPro" id="IPR011009">
    <property type="entry name" value="Kinase-like_dom_sf"/>
</dbReference>
<organism evidence="19 20">
    <name type="scientific">Eubucco bourcierii</name>
    <name type="common">red-headed barbet</name>
    <dbReference type="NCBI Taxonomy" id="91767"/>
    <lineage>
        <taxon>Eukaryota</taxon>
        <taxon>Metazoa</taxon>
        <taxon>Chordata</taxon>
        <taxon>Craniata</taxon>
        <taxon>Vertebrata</taxon>
        <taxon>Euteleostomi</taxon>
        <taxon>Archelosauria</taxon>
        <taxon>Archosauria</taxon>
        <taxon>Dinosauria</taxon>
        <taxon>Saurischia</taxon>
        <taxon>Theropoda</taxon>
        <taxon>Coelurosauria</taxon>
        <taxon>Aves</taxon>
        <taxon>Neognathae</taxon>
        <taxon>Neoaves</taxon>
        <taxon>Telluraves</taxon>
        <taxon>Coraciimorphae</taxon>
        <taxon>Piciformes</taxon>
        <taxon>Ramphastidae</taxon>
        <taxon>Eubucco</taxon>
    </lineage>
</organism>
<evidence type="ECO:0000256" key="7">
    <source>
        <dbReference type="ARBA" id="ARBA00022777"/>
    </source>
</evidence>
<dbReference type="PROSITE" id="PS00239">
    <property type="entry name" value="RECEPTOR_TYR_KIN_II"/>
    <property type="match status" value="1"/>
</dbReference>
<dbReference type="InterPro" id="IPR020635">
    <property type="entry name" value="Tyr_kinase_cat_dom"/>
</dbReference>
<comment type="subcellular location">
    <subcellularLocation>
        <location evidence="1">Membrane</location>
        <topology evidence="1">Single-pass type I membrane protein</topology>
    </subcellularLocation>
</comment>
<dbReference type="GO" id="GO:0043235">
    <property type="term" value="C:receptor complex"/>
    <property type="evidence" value="ECO:0007669"/>
    <property type="project" value="TreeGrafter"/>
</dbReference>
<dbReference type="InterPro" id="IPR008266">
    <property type="entry name" value="Tyr_kinase_AS"/>
</dbReference>
<evidence type="ECO:0000313" key="20">
    <source>
        <dbReference type="Proteomes" id="UP000583613"/>
    </source>
</evidence>
<keyword evidence="12" id="KW-1015">Disulfide bond</keyword>
<dbReference type="GO" id="GO:0005518">
    <property type="term" value="F:collagen binding"/>
    <property type="evidence" value="ECO:0007669"/>
    <property type="project" value="TreeGrafter"/>
</dbReference>
<dbReference type="PROSITE" id="PS50011">
    <property type="entry name" value="PROTEIN_KINASE_DOM"/>
    <property type="match status" value="1"/>
</dbReference>
<keyword evidence="9 17" id="KW-1133">Transmembrane helix</keyword>
<feature type="non-terminal residue" evidence="19">
    <location>
        <position position="1"/>
    </location>
</feature>
<keyword evidence="20" id="KW-1185">Reference proteome</keyword>